<keyword evidence="2" id="KW-0067">ATP-binding</keyword>
<evidence type="ECO:0000313" key="3">
    <source>
        <dbReference type="Proteomes" id="UP001321749"/>
    </source>
</evidence>
<evidence type="ECO:0000313" key="2">
    <source>
        <dbReference type="EMBL" id="KAK4458583.1"/>
    </source>
</evidence>
<feature type="transmembrane region" description="Helical" evidence="1">
    <location>
        <begin position="122"/>
        <end position="143"/>
    </location>
</feature>
<reference evidence="2" key="2">
    <citation type="submission" date="2023-06" db="EMBL/GenBank/DDBJ databases">
        <authorList>
            <consortium name="Lawrence Berkeley National Laboratory"/>
            <person name="Mondo S.J."/>
            <person name="Hensen N."/>
            <person name="Bonometti L."/>
            <person name="Westerberg I."/>
            <person name="Brannstrom I.O."/>
            <person name="Guillou S."/>
            <person name="Cros-Aarteil S."/>
            <person name="Calhoun S."/>
            <person name="Haridas S."/>
            <person name="Kuo A."/>
            <person name="Pangilinan J."/>
            <person name="Riley R."/>
            <person name="Labutti K."/>
            <person name="Andreopoulos B."/>
            <person name="Lipzen A."/>
            <person name="Chen C."/>
            <person name="Yanf M."/>
            <person name="Daum C."/>
            <person name="Ng V."/>
            <person name="Clum A."/>
            <person name="Steindorff A."/>
            <person name="Ohm R."/>
            <person name="Martin F."/>
            <person name="Silar P."/>
            <person name="Natvig D."/>
            <person name="Lalanne C."/>
            <person name="Gautier V."/>
            <person name="Ament-Velasquez S.L."/>
            <person name="Kruys A."/>
            <person name="Hutchinson M.I."/>
            <person name="Powell A.J."/>
            <person name="Barry K."/>
            <person name="Miller A.N."/>
            <person name="Grigoriev I.V."/>
            <person name="Debuchy R."/>
            <person name="Gladieux P."/>
            <person name="Thoren M.H."/>
            <person name="Johannesson H."/>
        </authorList>
    </citation>
    <scope>NUCLEOTIDE SEQUENCE</scope>
    <source>
        <strain evidence="2">PSN324</strain>
    </source>
</reference>
<keyword evidence="1" id="KW-0472">Membrane</keyword>
<sequence length="187" mass="21359">MGVSAWRHIAIGILNRYLNKAFGADDIADQDEPFDEKDKDILDNVWDLQAGYSTYVAEIIYVRKLYRQWYRFLGFKVDKGDIAVGKKRKFDIFEGICEEARFWRFGRLRMVTGIGGGKSLSFILPAFCLLEGTTVVVVLLVVLQGDLNERGQLDWIVIDECYTVLDSEHGFRPQLRELGGVLCRLAV</sequence>
<keyword evidence="1" id="KW-1133">Transmembrane helix</keyword>
<keyword evidence="2" id="KW-0547">Nucleotide-binding</keyword>
<comment type="caution">
    <text evidence="2">The sequence shown here is derived from an EMBL/GenBank/DDBJ whole genome shotgun (WGS) entry which is preliminary data.</text>
</comment>
<name>A0AAV9HD66_9PEZI</name>
<dbReference type="GO" id="GO:0004386">
    <property type="term" value="F:helicase activity"/>
    <property type="evidence" value="ECO:0007669"/>
    <property type="project" value="UniProtKB-KW"/>
</dbReference>
<keyword evidence="2" id="KW-0378">Hydrolase</keyword>
<reference evidence="2" key="1">
    <citation type="journal article" date="2023" name="Mol. Phylogenet. Evol.">
        <title>Genome-scale phylogeny and comparative genomics of the fungal order Sordariales.</title>
        <authorList>
            <person name="Hensen N."/>
            <person name="Bonometti L."/>
            <person name="Westerberg I."/>
            <person name="Brannstrom I.O."/>
            <person name="Guillou S."/>
            <person name="Cros-Aarteil S."/>
            <person name="Calhoun S."/>
            <person name="Haridas S."/>
            <person name="Kuo A."/>
            <person name="Mondo S."/>
            <person name="Pangilinan J."/>
            <person name="Riley R."/>
            <person name="LaButti K."/>
            <person name="Andreopoulos B."/>
            <person name="Lipzen A."/>
            <person name="Chen C."/>
            <person name="Yan M."/>
            <person name="Daum C."/>
            <person name="Ng V."/>
            <person name="Clum A."/>
            <person name="Steindorff A."/>
            <person name="Ohm R.A."/>
            <person name="Martin F."/>
            <person name="Silar P."/>
            <person name="Natvig D.O."/>
            <person name="Lalanne C."/>
            <person name="Gautier V."/>
            <person name="Ament-Velasquez S.L."/>
            <person name="Kruys A."/>
            <person name="Hutchinson M.I."/>
            <person name="Powell A.J."/>
            <person name="Barry K."/>
            <person name="Miller A.N."/>
            <person name="Grigoriev I.V."/>
            <person name="Debuchy R."/>
            <person name="Gladieux P."/>
            <person name="Hiltunen Thoren M."/>
            <person name="Johannesson H."/>
        </authorList>
    </citation>
    <scope>NUCLEOTIDE SEQUENCE</scope>
    <source>
        <strain evidence="2">PSN324</strain>
    </source>
</reference>
<protein>
    <submittedName>
        <fullName evidence="2">ATP-dependent DNA helicase</fullName>
    </submittedName>
</protein>
<dbReference type="AlphaFoldDB" id="A0AAV9HD66"/>
<keyword evidence="1" id="KW-0812">Transmembrane</keyword>
<keyword evidence="3" id="KW-1185">Reference proteome</keyword>
<evidence type="ECO:0000256" key="1">
    <source>
        <dbReference type="SAM" id="Phobius"/>
    </source>
</evidence>
<dbReference type="Proteomes" id="UP001321749">
    <property type="component" value="Unassembled WGS sequence"/>
</dbReference>
<dbReference type="EMBL" id="MU865064">
    <property type="protein sequence ID" value="KAK4458583.1"/>
    <property type="molecule type" value="Genomic_DNA"/>
</dbReference>
<proteinExistence type="predicted"/>
<gene>
    <name evidence="2" type="ORF">QBC42DRAFT_308505</name>
</gene>
<organism evidence="2 3">
    <name type="scientific">Cladorrhinum samala</name>
    <dbReference type="NCBI Taxonomy" id="585594"/>
    <lineage>
        <taxon>Eukaryota</taxon>
        <taxon>Fungi</taxon>
        <taxon>Dikarya</taxon>
        <taxon>Ascomycota</taxon>
        <taxon>Pezizomycotina</taxon>
        <taxon>Sordariomycetes</taxon>
        <taxon>Sordariomycetidae</taxon>
        <taxon>Sordariales</taxon>
        <taxon>Podosporaceae</taxon>
        <taxon>Cladorrhinum</taxon>
    </lineage>
</organism>
<keyword evidence="2" id="KW-0347">Helicase</keyword>
<accession>A0AAV9HD66</accession>